<protein>
    <recommendedName>
        <fullName evidence="5">Secreted protein</fullName>
    </recommendedName>
</protein>
<gene>
    <name evidence="3" type="ORF">ACFSAG_01575</name>
</gene>
<evidence type="ECO:0000256" key="1">
    <source>
        <dbReference type="SAM" id="MobiDB-lite"/>
    </source>
</evidence>
<keyword evidence="2" id="KW-0732">Signal</keyword>
<organism evidence="3 4">
    <name type="scientific">Sphingorhabdus buctiana</name>
    <dbReference type="NCBI Taxonomy" id="1508805"/>
    <lineage>
        <taxon>Bacteria</taxon>
        <taxon>Pseudomonadati</taxon>
        <taxon>Pseudomonadota</taxon>
        <taxon>Alphaproteobacteria</taxon>
        <taxon>Sphingomonadales</taxon>
        <taxon>Sphingomonadaceae</taxon>
        <taxon>Sphingorhabdus</taxon>
    </lineage>
</organism>
<feature type="compositionally biased region" description="Polar residues" evidence="1">
    <location>
        <begin position="80"/>
        <end position="89"/>
    </location>
</feature>
<sequence>MARLSIPLLLLLASAPAFADDGPQGSSAALPEKVSFLTTFGEEKCPEASDPEEIVVCATAPEGDRYRIPKNLRKDEEETQGSQSWTSAVESLDDEARPMRPNSCSVVGSGGFTGCTQAMLREWFAARRGKIAASP</sequence>
<evidence type="ECO:0000313" key="4">
    <source>
        <dbReference type="Proteomes" id="UP001597215"/>
    </source>
</evidence>
<evidence type="ECO:0000256" key="2">
    <source>
        <dbReference type="SAM" id="SignalP"/>
    </source>
</evidence>
<dbReference type="EMBL" id="JBHUEL010000002">
    <property type="protein sequence ID" value="MFD1765530.1"/>
    <property type="molecule type" value="Genomic_DNA"/>
</dbReference>
<evidence type="ECO:0008006" key="5">
    <source>
        <dbReference type="Google" id="ProtNLM"/>
    </source>
</evidence>
<dbReference type="Proteomes" id="UP001597215">
    <property type="component" value="Unassembled WGS sequence"/>
</dbReference>
<comment type="caution">
    <text evidence="3">The sequence shown here is derived from an EMBL/GenBank/DDBJ whole genome shotgun (WGS) entry which is preliminary data.</text>
</comment>
<proteinExistence type="predicted"/>
<feature type="region of interest" description="Disordered" evidence="1">
    <location>
        <begin position="69"/>
        <end position="103"/>
    </location>
</feature>
<accession>A0ABW4M9M9</accession>
<reference evidence="4" key="1">
    <citation type="journal article" date="2019" name="Int. J. Syst. Evol. Microbiol.">
        <title>The Global Catalogue of Microorganisms (GCM) 10K type strain sequencing project: providing services to taxonomists for standard genome sequencing and annotation.</title>
        <authorList>
            <consortium name="The Broad Institute Genomics Platform"/>
            <consortium name="The Broad Institute Genome Sequencing Center for Infectious Disease"/>
            <person name="Wu L."/>
            <person name="Ma J."/>
        </authorList>
    </citation>
    <scope>NUCLEOTIDE SEQUENCE [LARGE SCALE GENOMIC DNA]</scope>
    <source>
        <strain evidence="4">CGMCC 1.12449</strain>
    </source>
</reference>
<feature type="signal peptide" evidence="2">
    <location>
        <begin position="1"/>
        <end position="19"/>
    </location>
</feature>
<name>A0ABW4M9M9_9SPHN</name>
<feature type="chain" id="PRO_5046833471" description="Secreted protein" evidence="2">
    <location>
        <begin position="20"/>
        <end position="135"/>
    </location>
</feature>
<keyword evidence="4" id="KW-1185">Reference proteome</keyword>
<evidence type="ECO:0000313" key="3">
    <source>
        <dbReference type="EMBL" id="MFD1765530.1"/>
    </source>
</evidence>